<comment type="similarity">
    <text evidence="2">Belongs to the FCHO family.</text>
</comment>
<sequence length="955" mass="105645">MKVDFNDYFWGEKNNGFDVLYHNMKYGLVASKEFADFLRERSNIEENNSKLLSKLAKQASSCCVHGTFAPLWQVLKTSAERLSSLHMQMVQKVSDLVKEVSKYAEELHKKHKTVKEDESGTLEAVQAMQNITMNVQKSKDTYTQRAIELEKLKRENASAREIEKAEIKLKKAHEDYKNFVDKYGAIKEDFEKKMMVTCKNFQEIENNHLQHMKEFLNCYAEVVEWTHTQMGKVHLEFRQQCVELTVDQLLEQFVLNKSTGLERPGVLELEDALLSPTLETAAERGGEAAKPTKREGNSNSEQTVPTHAKSSRRTTSLLNLFMSNSQGSRESRAGPCSAPSSPTSPDAEQQLTRHSNRGSKWFLRSRRDKAKQKKSKKKKDSTDNQSNKEEKSDLEEKEETPNVRTAAASADFAPPELDEDGYVIRPNVQHNWNNEKNSFYSSSDTDSDEEGGRKIRVEIKPLNNGSAPMSASVDELRATVENLYLSPTGGFGRRGSNLDQELAMKRSQSVSQQLGKPSTDLLGLSFVQSPTASNASTPTSSHPYAPLQSPSQLALNSPTLSVSSKYAELGDLFSEDGELQQPPPKQAARQTPTPTSGYMSIPRPPSRRSDASRSLIAQQSSSISRADSISSLEFRTACVPVGVSRGPSPLTIGMADTIPLAVAFHEIVHSYFRGSDETRCQVKMSGEMMLSFPAGIVTILANNPNPAKLSFRVKNTQRLTSILPNKQLVSIDNIESSSDHIGVEFNMSALSSLLKKQSEQNPSASYFNVDILKYQIKPKPGANSCPFQLVAYWKCTNAHTDLKIDYKYNSHSMGSPTPLLNVTVAVPIDGGVKNMHSKPPVTWPHDNNRIVWKFTELSQHSDNHGVGSMLARFDLENGPSNPATISTGFNCEGTTLSGIDFQLVGPGYRLSLVKRRFVSGKYICDGDQKYNSGTGTPSTGSAAASTVSSAGDPNC</sequence>
<evidence type="ECO:0000256" key="9">
    <source>
        <dbReference type="SAM" id="MobiDB-lite"/>
    </source>
</evidence>
<evidence type="ECO:0000256" key="4">
    <source>
        <dbReference type="ARBA" id="ARBA00023054"/>
    </source>
</evidence>
<evidence type="ECO:0000256" key="2">
    <source>
        <dbReference type="ARBA" id="ARBA00011064"/>
    </source>
</evidence>
<feature type="domain" description="MHD" evidence="10">
    <location>
        <begin position="657"/>
        <end position="925"/>
    </location>
</feature>
<evidence type="ECO:0000256" key="3">
    <source>
        <dbReference type="ARBA" id="ARBA00022583"/>
    </source>
</evidence>
<evidence type="ECO:0000259" key="10">
    <source>
        <dbReference type="PROSITE" id="PS51072"/>
    </source>
</evidence>
<dbReference type="GO" id="GO:0005886">
    <property type="term" value="C:plasma membrane"/>
    <property type="evidence" value="ECO:0007669"/>
    <property type="project" value="TreeGrafter"/>
</dbReference>
<feature type="domain" description="F-BAR" evidence="11">
    <location>
        <begin position="1"/>
        <end position="249"/>
    </location>
</feature>
<dbReference type="SMART" id="SM00055">
    <property type="entry name" value="FCH"/>
    <property type="match status" value="1"/>
</dbReference>
<proteinExistence type="inferred from homology"/>
<organism evidence="12 13">
    <name type="scientific">Brassicogethes aeneus</name>
    <name type="common">Rape pollen beetle</name>
    <name type="synonym">Meligethes aeneus</name>
    <dbReference type="NCBI Taxonomy" id="1431903"/>
    <lineage>
        <taxon>Eukaryota</taxon>
        <taxon>Metazoa</taxon>
        <taxon>Ecdysozoa</taxon>
        <taxon>Arthropoda</taxon>
        <taxon>Hexapoda</taxon>
        <taxon>Insecta</taxon>
        <taxon>Pterygota</taxon>
        <taxon>Neoptera</taxon>
        <taxon>Endopterygota</taxon>
        <taxon>Coleoptera</taxon>
        <taxon>Polyphaga</taxon>
        <taxon>Cucujiformia</taxon>
        <taxon>Nitidulidae</taxon>
        <taxon>Meligethinae</taxon>
        <taxon>Brassicogethes</taxon>
    </lineage>
</organism>
<feature type="compositionally biased region" description="Polar residues" evidence="9">
    <location>
        <begin position="588"/>
        <end position="598"/>
    </location>
</feature>
<dbReference type="Pfam" id="PF22699">
    <property type="entry name" value="GMIP-like_FCH"/>
    <property type="match status" value="1"/>
</dbReference>
<evidence type="ECO:0000313" key="13">
    <source>
        <dbReference type="Proteomes" id="UP001154078"/>
    </source>
</evidence>
<keyword evidence="6" id="KW-0168">Coated pit</keyword>
<dbReference type="SUPFAM" id="SSF103657">
    <property type="entry name" value="BAR/IMD domain-like"/>
    <property type="match status" value="1"/>
</dbReference>
<feature type="compositionally biased region" description="Polar residues" evidence="9">
    <location>
        <begin position="313"/>
        <end position="328"/>
    </location>
</feature>
<evidence type="ECO:0000256" key="5">
    <source>
        <dbReference type="ARBA" id="ARBA00023136"/>
    </source>
</evidence>
<keyword evidence="4 7" id="KW-0175">Coiled coil</keyword>
<feature type="compositionally biased region" description="Low complexity" evidence="9">
    <location>
        <begin position="932"/>
        <end position="955"/>
    </location>
</feature>
<dbReference type="GO" id="GO:0072583">
    <property type="term" value="P:clathrin-dependent endocytosis"/>
    <property type="evidence" value="ECO:0007669"/>
    <property type="project" value="TreeGrafter"/>
</dbReference>
<reference evidence="12" key="1">
    <citation type="submission" date="2021-12" db="EMBL/GenBank/DDBJ databases">
        <authorList>
            <person name="King R."/>
        </authorList>
    </citation>
    <scope>NUCLEOTIDE SEQUENCE</scope>
</reference>
<dbReference type="PANTHER" id="PTHR23065">
    <property type="entry name" value="PROLINE-SERINE-THREONINE PHOSPHATASE INTERACTING PROTEIN 1"/>
    <property type="match status" value="1"/>
</dbReference>
<feature type="compositionally biased region" description="Basic residues" evidence="9">
    <location>
        <begin position="363"/>
        <end position="379"/>
    </location>
</feature>
<feature type="compositionally biased region" description="Low complexity" evidence="9">
    <location>
        <begin position="612"/>
        <end position="622"/>
    </location>
</feature>
<dbReference type="InterPro" id="IPR001060">
    <property type="entry name" value="FCH_dom"/>
</dbReference>
<feature type="compositionally biased region" description="Polar residues" evidence="9">
    <location>
        <begin position="338"/>
        <end position="353"/>
    </location>
</feature>
<dbReference type="GO" id="GO:0005905">
    <property type="term" value="C:clathrin-coated pit"/>
    <property type="evidence" value="ECO:0007669"/>
    <property type="project" value="UniProtKB-SubCell"/>
</dbReference>
<dbReference type="InterPro" id="IPR027267">
    <property type="entry name" value="AH/BAR_dom_sf"/>
</dbReference>
<evidence type="ECO:0000259" key="11">
    <source>
        <dbReference type="PROSITE" id="PS51741"/>
    </source>
</evidence>
<dbReference type="InterPro" id="IPR028565">
    <property type="entry name" value="MHD"/>
</dbReference>
<dbReference type="Proteomes" id="UP001154078">
    <property type="component" value="Chromosome 8"/>
</dbReference>
<evidence type="ECO:0000313" key="12">
    <source>
        <dbReference type="EMBL" id="CAH0562720.1"/>
    </source>
</evidence>
<dbReference type="FunFam" id="1.20.1270.60:FF:000016">
    <property type="entry name" value="FCH domain only protein 2"/>
    <property type="match status" value="1"/>
</dbReference>
<dbReference type="InterPro" id="IPR036168">
    <property type="entry name" value="AP2_Mu_C_sf"/>
</dbReference>
<dbReference type="InterPro" id="IPR054713">
    <property type="entry name" value="GMIP/FCHO2-like_FCH"/>
</dbReference>
<feature type="region of interest" description="Disordered" evidence="9">
    <location>
        <begin position="530"/>
        <end position="552"/>
    </location>
</feature>
<dbReference type="PROSITE" id="PS51741">
    <property type="entry name" value="F_BAR"/>
    <property type="match status" value="1"/>
</dbReference>
<dbReference type="EMBL" id="OV121139">
    <property type="protein sequence ID" value="CAH0562720.1"/>
    <property type="molecule type" value="Genomic_DNA"/>
</dbReference>
<dbReference type="GO" id="GO:0030136">
    <property type="term" value="C:clathrin-coated vesicle"/>
    <property type="evidence" value="ECO:0007669"/>
    <property type="project" value="TreeGrafter"/>
</dbReference>
<dbReference type="PANTHER" id="PTHR23065:SF15">
    <property type="entry name" value="AT02057P"/>
    <property type="match status" value="1"/>
</dbReference>
<feature type="region of interest" description="Disordered" evidence="9">
    <location>
        <begin position="929"/>
        <end position="955"/>
    </location>
</feature>
<feature type="coiled-coil region" evidence="8">
    <location>
        <begin position="155"/>
        <end position="182"/>
    </location>
</feature>
<evidence type="ECO:0000256" key="8">
    <source>
        <dbReference type="SAM" id="Coils"/>
    </source>
</evidence>
<feature type="region of interest" description="Disordered" evidence="9">
    <location>
        <begin position="281"/>
        <end position="419"/>
    </location>
</feature>
<evidence type="ECO:0000256" key="7">
    <source>
        <dbReference type="PROSITE-ProRule" id="PRU01077"/>
    </source>
</evidence>
<dbReference type="AlphaFoldDB" id="A0A9P0FNF9"/>
<comment type="subcellular location">
    <subcellularLocation>
        <location evidence="1">Membrane</location>
        <location evidence="1">Clathrin-coated pit</location>
        <topology evidence="1">Peripheral membrane protein</topology>
        <orientation evidence="1">Cytoplasmic side</orientation>
    </subcellularLocation>
</comment>
<gene>
    <name evidence="12" type="ORF">MELIAE_LOCUS11749</name>
</gene>
<name>A0A9P0FNF9_BRAAE</name>
<accession>A0A9P0FNF9</accession>
<dbReference type="GO" id="GO:0048268">
    <property type="term" value="P:clathrin coat assembly"/>
    <property type="evidence" value="ECO:0007669"/>
    <property type="project" value="TreeGrafter"/>
</dbReference>
<dbReference type="SUPFAM" id="SSF49447">
    <property type="entry name" value="Second domain of Mu2 adaptin subunit (ap50) of ap2 adaptor"/>
    <property type="match status" value="1"/>
</dbReference>
<feature type="compositionally biased region" description="Low complexity" evidence="9">
    <location>
        <begin position="530"/>
        <end position="541"/>
    </location>
</feature>
<dbReference type="Pfam" id="PF10291">
    <property type="entry name" value="muHD"/>
    <property type="match status" value="1"/>
</dbReference>
<dbReference type="OrthoDB" id="5593455at2759"/>
<keyword evidence="5" id="KW-0472">Membrane</keyword>
<dbReference type="InterPro" id="IPR018808">
    <property type="entry name" value="Muniscin_C"/>
</dbReference>
<dbReference type="PROSITE" id="PS51072">
    <property type="entry name" value="MHD"/>
    <property type="match status" value="1"/>
</dbReference>
<feature type="compositionally biased region" description="Basic and acidic residues" evidence="9">
    <location>
        <begin position="281"/>
        <end position="296"/>
    </location>
</feature>
<keyword evidence="13" id="KW-1185">Reference proteome</keyword>
<dbReference type="Gene3D" id="1.20.1270.60">
    <property type="entry name" value="Arfaptin homology (AH) domain/BAR domain"/>
    <property type="match status" value="1"/>
</dbReference>
<evidence type="ECO:0000256" key="1">
    <source>
        <dbReference type="ARBA" id="ARBA00004283"/>
    </source>
</evidence>
<evidence type="ECO:0008006" key="14">
    <source>
        <dbReference type="Google" id="ProtNLM"/>
    </source>
</evidence>
<keyword evidence="3" id="KW-0254">Endocytosis</keyword>
<protein>
    <recommendedName>
        <fullName evidence="14">F-BAR domain only protein 2</fullName>
    </recommendedName>
</protein>
<dbReference type="CDD" id="cd07648">
    <property type="entry name" value="F-BAR_FCHO"/>
    <property type="match status" value="1"/>
</dbReference>
<evidence type="ECO:0000256" key="6">
    <source>
        <dbReference type="ARBA" id="ARBA00023176"/>
    </source>
</evidence>
<dbReference type="InterPro" id="IPR031160">
    <property type="entry name" value="F_BAR_dom"/>
</dbReference>
<feature type="region of interest" description="Disordered" evidence="9">
    <location>
        <begin position="575"/>
        <end position="622"/>
    </location>
</feature>
<feature type="compositionally biased region" description="Basic and acidic residues" evidence="9">
    <location>
        <begin position="380"/>
        <end position="391"/>
    </location>
</feature>